<proteinExistence type="predicted"/>
<accession>A0A8H7YAV6</accession>
<evidence type="ECO:0000313" key="3">
    <source>
        <dbReference type="Proteomes" id="UP000670092"/>
    </source>
</evidence>
<gene>
    <name evidence="2" type="ORF">I7I52_11785</name>
</gene>
<organism evidence="2 3">
    <name type="scientific">Ajellomyces capsulatus</name>
    <name type="common">Darling's disease fungus</name>
    <name type="synonym">Histoplasma capsulatum</name>
    <dbReference type="NCBI Taxonomy" id="5037"/>
    <lineage>
        <taxon>Eukaryota</taxon>
        <taxon>Fungi</taxon>
        <taxon>Dikarya</taxon>
        <taxon>Ascomycota</taxon>
        <taxon>Pezizomycotina</taxon>
        <taxon>Eurotiomycetes</taxon>
        <taxon>Eurotiomycetidae</taxon>
        <taxon>Onygenales</taxon>
        <taxon>Ajellomycetaceae</taxon>
        <taxon>Histoplasma</taxon>
    </lineage>
</organism>
<dbReference type="EMBL" id="JAEVHI010000007">
    <property type="protein sequence ID" value="KAG5287871.1"/>
    <property type="molecule type" value="Genomic_DNA"/>
</dbReference>
<sequence length="79" mass="9024">MEIDGRRAALSTVLRGVIIPQRRGLNLQILLPRNLPIPVRTEEPLSENQRFPLTQWHPRRRIGSQTPPICMPMTASPFS</sequence>
<dbReference type="VEuPathDB" id="FungiDB:I7I52_11785"/>
<dbReference type="AlphaFoldDB" id="A0A8H7YAV6"/>
<evidence type="ECO:0000256" key="1">
    <source>
        <dbReference type="SAM" id="MobiDB-lite"/>
    </source>
</evidence>
<protein>
    <submittedName>
        <fullName evidence="2">Uncharacterized protein</fullName>
    </submittedName>
</protein>
<feature type="region of interest" description="Disordered" evidence="1">
    <location>
        <begin position="50"/>
        <end position="79"/>
    </location>
</feature>
<dbReference type="Proteomes" id="UP000670092">
    <property type="component" value="Unassembled WGS sequence"/>
</dbReference>
<evidence type="ECO:0000313" key="2">
    <source>
        <dbReference type="EMBL" id="KAG5287871.1"/>
    </source>
</evidence>
<comment type="caution">
    <text evidence="2">The sequence shown here is derived from an EMBL/GenBank/DDBJ whole genome shotgun (WGS) entry which is preliminary data.</text>
</comment>
<name>A0A8H7YAV6_AJECA</name>
<reference evidence="2 3" key="1">
    <citation type="submission" date="2021-01" db="EMBL/GenBank/DDBJ databases">
        <title>Chromosome-level genome assembly of a human fungal pathogen reveals clustering of transcriptionally co-regulated genes.</title>
        <authorList>
            <person name="Voorhies M."/>
            <person name="Cohen S."/>
            <person name="Shea T.P."/>
            <person name="Petrus S."/>
            <person name="Munoz J.F."/>
            <person name="Poplawski S."/>
            <person name="Goldman W.E."/>
            <person name="Michael T."/>
            <person name="Cuomo C.A."/>
            <person name="Sil A."/>
            <person name="Beyhan S."/>
        </authorList>
    </citation>
    <scope>NUCLEOTIDE SEQUENCE [LARGE SCALE GENOMIC DNA]</scope>
    <source>
        <strain evidence="2 3">G184AR</strain>
    </source>
</reference>